<gene>
    <name evidence="3" type="ORF">I8D64_07825</name>
</gene>
<dbReference type="PANTHER" id="PTHR33164:SF43">
    <property type="entry name" value="HTH-TYPE TRANSCRIPTIONAL REPRESSOR YETL"/>
    <property type="match status" value="1"/>
</dbReference>
<feature type="region of interest" description="Disordered" evidence="1">
    <location>
        <begin position="1"/>
        <end position="22"/>
    </location>
</feature>
<dbReference type="PANTHER" id="PTHR33164">
    <property type="entry name" value="TRANSCRIPTIONAL REGULATOR, MARR FAMILY"/>
    <property type="match status" value="1"/>
</dbReference>
<name>A0ABS1B9H0_9MICO</name>
<dbReference type="InterPro" id="IPR039422">
    <property type="entry name" value="MarR/SlyA-like"/>
</dbReference>
<dbReference type="InterPro" id="IPR036390">
    <property type="entry name" value="WH_DNA-bd_sf"/>
</dbReference>
<protein>
    <submittedName>
        <fullName evidence="3">MarR family transcriptional regulator</fullName>
    </submittedName>
</protein>
<dbReference type="SUPFAM" id="SSF46785">
    <property type="entry name" value="Winged helix' DNA-binding domain"/>
    <property type="match status" value="1"/>
</dbReference>
<dbReference type="SMART" id="SM00347">
    <property type="entry name" value="HTH_MARR"/>
    <property type="match status" value="1"/>
</dbReference>
<dbReference type="EMBL" id="JAEDAJ010000003">
    <property type="protein sequence ID" value="MBK0331309.1"/>
    <property type="molecule type" value="Genomic_DNA"/>
</dbReference>
<dbReference type="Proteomes" id="UP000612352">
    <property type="component" value="Unassembled WGS sequence"/>
</dbReference>
<dbReference type="InterPro" id="IPR000835">
    <property type="entry name" value="HTH_MarR-typ"/>
</dbReference>
<feature type="domain" description="HTH marR-type" evidence="2">
    <location>
        <begin position="42"/>
        <end position="174"/>
    </location>
</feature>
<dbReference type="RefSeq" id="WP_200501934.1">
    <property type="nucleotide sequence ID" value="NZ_JAEDAJ010000003.1"/>
</dbReference>
<sequence length="180" mass="18233">MGPGEGSGSDAGEEIGGGSGGVAAPVAAEDAGAVVSAPGDLGRRIGYVLKRAQASLHSRMDARLRPLGLTVPQYVCLQNLRLRPGQTSAELARAGFVTAQSMHSVVTGLQTRGLVTRPASAPSGRGLPIELTDEGEGLLGEADGQVREIERSMLDALGAPGAEQLLDGLGALARVLDDDG</sequence>
<accession>A0ABS1B9H0</accession>
<evidence type="ECO:0000313" key="3">
    <source>
        <dbReference type="EMBL" id="MBK0331309.1"/>
    </source>
</evidence>
<reference evidence="3 4" key="1">
    <citation type="submission" date="2020-12" db="EMBL/GenBank/DDBJ databases">
        <title>Brachybacterium sp. MASK1Z-5, whole genome shotgun sequence.</title>
        <authorList>
            <person name="Tuo L."/>
        </authorList>
    </citation>
    <scope>NUCLEOTIDE SEQUENCE [LARGE SCALE GENOMIC DNA]</scope>
    <source>
        <strain evidence="3 4">MASK1Z-5</strain>
    </source>
</reference>
<organism evidence="3 4">
    <name type="scientific">Brachybacterium halotolerans</name>
    <dbReference type="NCBI Taxonomy" id="2795215"/>
    <lineage>
        <taxon>Bacteria</taxon>
        <taxon>Bacillati</taxon>
        <taxon>Actinomycetota</taxon>
        <taxon>Actinomycetes</taxon>
        <taxon>Micrococcales</taxon>
        <taxon>Dermabacteraceae</taxon>
        <taxon>Brachybacterium</taxon>
    </lineage>
</organism>
<proteinExistence type="predicted"/>
<dbReference type="Gene3D" id="1.10.10.10">
    <property type="entry name" value="Winged helix-like DNA-binding domain superfamily/Winged helix DNA-binding domain"/>
    <property type="match status" value="1"/>
</dbReference>
<keyword evidence="4" id="KW-1185">Reference proteome</keyword>
<feature type="compositionally biased region" description="Gly residues" evidence="1">
    <location>
        <begin position="1"/>
        <end position="21"/>
    </location>
</feature>
<evidence type="ECO:0000256" key="1">
    <source>
        <dbReference type="SAM" id="MobiDB-lite"/>
    </source>
</evidence>
<dbReference type="InterPro" id="IPR036388">
    <property type="entry name" value="WH-like_DNA-bd_sf"/>
</dbReference>
<evidence type="ECO:0000259" key="2">
    <source>
        <dbReference type="PROSITE" id="PS50995"/>
    </source>
</evidence>
<dbReference type="PROSITE" id="PS50995">
    <property type="entry name" value="HTH_MARR_2"/>
    <property type="match status" value="1"/>
</dbReference>
<evidence type="ECO:0000313" key="4">
    <source>
        <dbReference type="Proteomes" id="UP000612352"/>
    </source>
</evidence>
<dbReference type="Pfam" id="PF12802">
    <property type="entry name" value="MarR_2"/>
    <property type="match status" value="1"/>
</dbReference>
<comment type="caution">
    <text evidence="3">The sequence shown here is derived from an EMBL/GenBank/DDBJ whole genome shotgun (WGS) entry which is preliminary data.</text>
</comment>